<evidence type="ECO:0000313" key="1">
    <source>
        <dbReference type="EMBL" id="QTA90465.1"/>
    </source>
</evidence>
<organism evidence="1 2">
    <name type="scientific">Desulfonema magnum</name>
    <dbReference type="NCBI Taxonomy" id="45655"/>
    <lineage>
        <taxon>Bacteria</taxon>
        <taxon>Pseudomonadati</taxon>
        <taxon>Thermodesulfobacteriota</taxon>
        <taxon>Desulfobacteria</taxon>
        <taxon>Desulfobacterales</taxon>
        <taxon>Desulfococcaceae</taxon>
        <taxon>Desulfonema</taxon>
    </lineage>
</organism>
<gene>
    <name evidence="1" type="ORF">dnm_065260</name>
</gene>
<sequence length="37" mass="3828">MFLSVVVITGAATLNAANIRPLQGLIGHPLNPLKSTV</sequence>
<reference evidence="1" key="1">
    <citation type="journal article" date="2021" name="Microb. Physiol.">
        <title>Proteogenomic Insights into the Physiology of Marine, Sulfate-Reducing, Filamentous Desulfonema limicola and Desulfonema magnum.</title>
        <authorList>
            <person name="Schnaars V."/>
            <person name="Wohlbrand L."/>
            <person name="Scheve S."/>
            <person name="Hinrichs C."/>
            <person name="Reinhardt R."/>
            <person name="Rabus R."/>
        </authorList>
    </citation>
    <scope>NUCLEOTIDE SEQUENCE</scope>
    <source>
        <strain evidence="1">4be13</strain>
    </source>
</reference>
<dbReference type="AlphaFoldDB" id="A0A975GR15"/>
<keyword evidence="2" id="KW-1185">Reference proteome</keyword>
<accession>A0A975GR15</accession>
<proteinExistence type="predicted"/>
<evidence type="ECO:0000313" key="2">
    <source>
        <dbReference type="Proteomes" id="UP000663722"/>
    </source>
</evidence>
<dbReference type="Proteomes" id="UP000663722">
    <property type="component" value="Chromosome"/>
</dbReference>
<name>A0A975GR15_9BACT</name>
<dbReference type="KEGG" id="dmm:dnm_065260"/>
<protein>
    <submittedName>
        <fullName evidence="1">Uncharacterized protein</fullName>
    </submittedName>
</protein>
<dbReference type="EMBL" id="CP061800">
    <property type="protein sequence ID" value="QTA90465.1"/>
    <property type="molecule type" value="Genomic_DNA"/>
</dbReference>